<gene>
    <name evidence="3" type="ORF">nbrc107697_29540</name>
</gene>
<dbReference type="InterPro" id="IPR014529">
    <property type="entry name" value="UCP026631"/>
</dbReference>
<accession>A0A7I9V0K8</accession>
<dbReference type="Pfam" id="PF03703">
    <property type="entry name" value="bPH_2"/>
    <property type="match status" value="2"/>
</dbReference>
<sequence length="503" mass="52769">MTRPDAPRADHPDKWHRLSPWTMAVRPLAQLPQLIPMVIAIVIAGSNAPVFGLGLTVVALIAVSVVPWATTFYQVTDTHVRLRTGVLNKKVATARRDRIRSVDLTASAPHRVLGLKKVLIGTGSDGNQVELNCVAAPYAQALHSSLMPTGTTADAGATVDDQVPPQVLARFRPDWLRYAPFSLGGLAVAVAIGAFGAQFANELGAFDRLRRTGDTLLGWIDDAPLGLVVAVAFVGVVVLAAVLSVVGYLLGNWGFTLTRHPDATLRVSRGLINTAETSLDEKRVRGVHLHEPILMRPVRGARLFAIATGSSRHPMLLPPAPLDDAVAVAAEVADSAADLSAPLADHGSGARRRRISRAVMNAIVVAAVPLAAAGFGWASAELAVTAAVVLAAAALLAALPRIAHLGSAVTDTSVVVSPPTIARHRYLVGRGGVVGWSWSSSPFQRRLRVATLTLATAAGSQAYEMVDLPDARAVSVMATVSPDLVRPFLVDPGAANLSGVHAQ</sequence>
<dbReference type="OrthoDB" id="4121259at2"/>
<name>A0A7I9V0K8_9ACTN</name>
<keyword evidence="1" id="KW-0812">Transmembrane</keyword>
<feature type="transmembrane region" description="Helical" evidence="1">
    <location>
        <begin position="358"/>
        <end position="376"/>
    </location>
</feature>
<dbReference type="PANTHER" id="PTHR34473">
    <property type="entry name" value="UPF0699 TRANSMEMBRANE PROTEIN YDBS"/>
    <property type="match status" value="1"/>
</dbReference>
<evidence type="ECO:0000313" key="4">
    <source>
        <dbReference type="Proteomes" id="UP000444980"/>
    </source>
</evidence>
<dbReference type="PIRSF" id="PIRSF026631">
    <property type="entry name" value="UCP026631"/>
    <property type="match status" value="1"/>
</dbReference>
<keyword evidence="4" id="KW-1185">Reference proteome</keyword>
<dbReference type="RefSeq" id="WP_161928273.1">
    <property type="nucleotide sequence ID" value="NZ_BJOU01000011.1"/>
</dbReference>
<keyword evidence="1" id="KW-0472">Membrane</keyword>
<protein>
    <submittedName>
        <fullName evidence="3">Membrane protein</fullName>
    </submittedName>
</protein>
<keyword evidence="1" id="KW-1133">Transmembrane helix</keyword>
<dbReference type="EMBL" id="BJOU01000011">
    <property type="protein sequence ID" value="GED98915.1"/>
    <property type="molecule type" value="Genomic_DNA"/>
</dbReference>
<evidence type="ECO:0000313" key="3">
    <source>
        <dbReference type="EMBL" id="GED98915.1"/>
    </source>
</evidence>
<reference evidence="4" key="1">
    <citation type="submission" date="2019-06" db="EMBL/GenBank/DDBJ databases">
        <title>Gordonia isolated from sludge of a wastewater treatment plant.</title>
        <authorList>
            <person name="Tamura T."/>
            <person name="Aoyama K."/>
            <person name="Kang Y."/>
            <person name="Saito S."/>
            <person name="Akiyama N."/>
            <person name="Yazawa K."/>
            <person name="Gonoi T."/>
            <person name="Mikami Y."/>
        </authorList>
    </citation>
    <scope>NUCLEOTIDE SEQUENCE [LARGE SCALE GENOMIC DNA]</scope>
    <source>
        <strain evidence="4">NBRC 107697</strain>
    </source>
</reference>
<organism evidence="3 4">
    <name type="scientific">Gordonia crocea</name>
    <dbReference type="NCBI Taxonomy" id="589162"/>
    <lineage>
        <taxon>Bacteria</taxon>
        <taxon>Bacillati</taxon>
        <taxon>Actinomycetota</taxon>
        <taxon>Actinomycetes</taxon>
        <taxon>Mycobacteriales</taxon>
        <taxon>Gordoniaceae</taxon>
        <taxon>Gordonia</taxon>
    </lineage>
</organism>
<proteinExistence type="predicted"/>
<feature type="domain" description="YdbS-like PH" evidence="2">
    <location>
        <begin position="408"/>
        <end position="474"/>
    </location>
</feature>
<feature type="domain" description="YdbS-like PH" evidence="2">
    <location>
        <begin position="68"/>
        <end position="143"/>
    </location>
</feature>
<dbReference type="Proteomes" id="UP000444980">
    <property type="component" value="Unassembled WGS sequence"/>
</dbReference>
<comment type="caution">
    <text evidence="3">The sequence shown here is derived from an EMBL/GenBank/DDBJ whole genome shotgun (WGS) entry which is preliminary data.</text>
</comment>
<dbReference type="PANTHER" id="PTHR34473:SF2">
    <property type="entry name" value="UPF0699 TRANSMEMBRANE PROTEIN YDBT"/>
    <property type="match status" value="1"/>
</dbReference>
<feature type="transmembrane region" description="Helical" evidence="1">
    <location>
        <begin position="50"/>
        <end position="73"/>
    </location>
</feature>
<dbReference type="InterPro" id="IPR005182">
    <property type="entry name" value="YdbS-like_PH"/>
</dbReference>
<evidence type="ECO:0000259" key="2">
    <source>
        <dbReference type="Pfam" id="PF03703"/>
    </source>
</evidence>
<feature type="transmembrane region" description="Helical" evidence="1">
    <location>
        <begin position="382"/>
        <end position="399"/>
    </location>
</feature>
<evidence type="ECO:0000256" key="1">
    <source>
        <dbReference type="SAM" id="Phobius"/>
    </source>
</evidence>
<dbReference type="AlphaFoldDB" id="A0A7I9V0K8"/>
<feature type="transmembrane region" description="Helical" evidence="1">
    <location>
        <begin position="178"/>
        <end position="200"/>
    </location>
</feature>
<feature type="transmembrane region" description="Helical" evidence="1">
    <location>
        <begin position="225"/>
        <end position="250"/>
    </location>
</feature>
<feature type="transmembrane region" description="Helical" evidence="1">
    <location>
        <begin position="21"/>
        <end position="44"/>
    </location>
</feature>